<dbReference type="PANTHER" id="PTHR43790">
    <property type="entry name" value="CARBOHYDRATE TRANSPORT ATP-BINDING PROTEIN MG119-RELATED"/>
    <property type="match status" value="1"/>
</dbReference>
<dbReference type="InterPro" id="IPR017871">
    <property type="entry name" value="ABC_transporter-like_CS"/>
</dbReference>
<keyword evidence="6" id="KW-0547">Nucleotide-binding</keyword>
<dbReference type="RefSeq" id="WP_238722067.1">
    <property type="nucleotide sequence ID" value="NZ_JAHQCW010000022.1"/>
</dbReference>
<protein>
    <submittedName>
        <fullName evidence="11">Sugar ABC transporter ATP-binding protein</fullName>
    </submittedName>
</protein>
<gene>
    <name evidence="11" type="ORF">KTH89_13595</name>
</gene>
<keyword evidence="3" id="KW-1003">Cell membrane</keyword>
<dbReference type="CDD" id="cd03215">
    <property type="entry name" value="ABC_Carb_Monos_II"/>
    <property type="match status" value="1"/>
</dbReference>
<dbReference type="Proteomes" id="UP000712157">
    <property type="component" value="Unassembled WGS sequence"/>
</dbReference>
<dbReference type="InterPro" id="IPR003439">
    <property type="entry name" value="ABC_transporter-like_ATP-bd"/>
</dbReference>
<keyword evidence="2" id="KW-0813">Transport</keyword>
<dbReference type="SUPFAM" id="SSF52540">
    <property type="entry name" value="P-loop containing nucleoside triphosphate hydrolases"/>
    <property type="match status" value="2"/>
</dbReference>
<sequence>MSEELLKLEHISKAFSGVVVLEDISLSIPRGQVISIVGENGAGKSTLANIISGSLKPSSGKLYFEGKICEELSIRQAREYGISMVHQELMVLPELDITANIFIGTEYQKRGVLFQKKMREKAAAILKTLGMSISPDTLVKDIDISGRQMIEIARAISGRASIILLDEPTSSLSDTEIQKLFQVVQSLKQQGISFIFVSHRLKEVLEISDYIYVLKDGRLVTGLEPEKTDEDEIIVQMVGRSFDDFYDRKRTYFGKEALRLENFSGIEDKNLSRNAHIPRNVNLHVEEGEVLGISGLVGAGRTELARLIFGEDRKESGELYLFGEPVKLGCCREAYEKGLAWVTEDRKNEGLILDFDIKRNMVLPIQRRLARGAFVNKQAENAVVEKYIGRLNVKTTGSGQLTRYLSGGNQQKVVLAKWLASEPKVLVLDEPTKGIDVNAKHEIYTLINELTAQGMAIILISSELMEVIGMSDRIMVMHDGRISGEFEREEFTEEAIMACAVGKEKI</sequence>
<reference evidence="11" key="1">
    <citation type="submission" date="2021-06" db="EMBL/GenBank/DDBJ databases">
        <title>Description of novel taxa of the family Lachnospiraceae.</title>
        <authorList>
            <person name="Chaplin A.V."/>
            <person name="Sokolova S.R."/>
            <person name="Pikina A.P."/>
            <person name="Korzhanova M."/>
            <person name="Belova V."/>
            <person name="Korostin D."/>
            <person name="Efimov B.A."/>
        </authorList>
    </citation>
    <scope>NUCLEOTIDE SEQUENCE</scope>
    <source>
        <strain evidence="11">ASD5720</strain>
    </source>
</reference>
<evidence type="ECO:0000256" key="4">
    <source>
        <dbReference type="ARBA" id="ARBA00022597"/>
    </source>
</evidence>
<dbReference type="AlphaFoldDB" id="A0A949K1F6"/>
<keyword evidence="4" id="KW-0762">Sugar transport</keyword>
<dbReference type="GO" id="GO:0016887">
    <property type="term" value="F:ATP hydrolysis activity"/>
    <property type="evidence" value="ECO:0007669"/>
    <property type="project" value="InterPro"/>
</dbReference>
<dbReference type="InterPro" id="IPR027417">
    <property type="entry name" value="P-loop_NTPase"/>
</dbReference>
<evidence type="ECO:0000256" key="7">
    <source>
        <dbReference type="ARBA" id="ARBA00022840"/>
    </source>
</evidence>
<evidence type="ECO:0000256" key="9">
    <source>
        <dbReference type="ARBA" id="ARBA00023136"/>
    </source>
</evidence>
<organism evidence="11 12">
    <name type="scientific">Diplocloster agilis</name>
    <dbReference type="NCBI Taxonomy" id="2850323"/>
    <lineage>
        <taxon>Bacteria</taxon>
        <taxon>Bacillati</taxon>
        <taxon>Bacillota</taxon>
        <taxon>Clostridia</taxon>
        <taxon>Lachnospirales</taxon>
        <taxon>Lachnospiraceae</taxon>
        <taxon>Diplocloster</taxon>
    </lineage>
</organism>
<evidence type="ECO:0000256" key="5">
    <source>
        <dbReference type="ARBA" id="ARBA00022737"/>
    </source>
</evidence>
<dbReference type="PROSITE" id="PS00211">
    <property type="entry name" value="ABC_TRANSPORTER_1"/>
    <property type="match status" value="1"/>
</dbReference>
<evidence type="ECO:0000256" key="2">
    <source>
        <dbReference type="ARBA" id="ARBA00022448"/>
    </source>
</evidence>
<evidence type="ECO:0000256" key="6">
    <source>
        <dbReference type="ARBA" id="ARBA00022741"/>
    </source>
</evidence>
<feature type="domain" description="ABC transporter" evidence="10">
    <location>
        <begin position="6"/>
        <end position="241"/>
    </location>
</feature>
<feature type="domain" description="ABC transporter" evidence="10">
    <location>
        <begin position="258"/>
        <end position="504"/>
    </location>
</feature>
<dbReference type="EMBL" id="JAHQCW010000022">
    <property type="protein sequence ID" value="MBU9737577.1"/>
    <property type="molecule type" value="Genomic_DNA"/>
</dbReference>
<comment type="caution">
    <text evidence="11">The sequence shown here is derived from an EMBL/GenBank/DDBJ whole genome shotgun (WGS) entry which is preliminary data.</text>
</comment>
<evidence type="ECO:0000256" key="3">
    <source>
        <dbReference type="ARBA" id="ARBA00022475"/>
    </source>
</evidence>
<dbReference type="PROSITE" id="PS50893">
    <property type="entry name" value="ABC_TRANSPORTER_2"/>
    <property type="match status" value="2"/>
</dbReference>
<evidence type="ECO:0000256" key="1">
    <source>
        <dbReference type="ARBA" id="ARBA00004202"/>
    </source>
</evidence>
<name>A0A949K1F6_9FIRM</name>
<evidence type="ECO:0000259" key="10">
    <source>
        <dbReference type="PROSITE" id="PS50893"/>
    </source>
</evidence>
<evidence type="ECO:0000313" key="12">
    <source>
        <dbReference type="Proteomes" id="UP000712157"/>
    </source>
</evidence>
<dbReference type="GO" id="GO:0005524">
    <property type="term" value="F:ATP binding"/>
    <property type="evidence" value="ECO:0007669"/>
    <property type="project" value="UniProtKB-KW"/>
</dbReference>
<dbReference type="GO" id="GO:0005886">
    <property type="term" value="C:plasma membrane"/>
    <property type="evidence" value="ECO:0007669"/>
    <property type="project" value="UniProtKB-SubCell"/>
</dbReference>
<dbReference type="InterPro" id="IPR003593">
    <property type="entry name" value="AAA+_ATPase"/>
</dbReference>
<dbReference type="Gene3D" id="3.40.50.300">
    <property type="entry name" value="P-loop containing nucleotide triphosphate hydrolases"/>
    <property type="match status" value="2"/>
</dbReference>
<keyword evidence="12" id="KW-1185">Reference proteome</keyword>
<comment type="subcellular location">
    <subcellularLocation>
        <location evidence="1">Cell membrane</location>
        <topology evidence="1">Peripheral membrane protein</topology>
    </subcellularLocation>
</comment>
<dbReference type="InterPro" id="IPR050107">
    <property type="entry name" value="ABC_carbohydrate_import_ATPase"/>
</dbReference>
<dbReference type="FunFam" id="3.40.50.300:FF:000127">
    <property type="entry name" value="Ribose import ATP-binding protein RbsA"/>
    <property type="match status" value="1"/>
</dbReference>
<dbReference type="SMART" id="SM00382">
    <property type="entry name" value="AAA"/>
    <property type="match status" value="2"/>
</dbReference>
<keyword evidence="8" id="KW-1278">Translocase</keyword>
<dbReference type="CDD" id="cd03216">
    <property type="entry name" value="ABC_Carb_Monos_I"/>
    <property type="match status" value="1"/>
</dbReference>
<dbReference type="PANTHER" id="PTHR43790:SF3">
    <property type="entry name" value="D-ALLOSE IMPORT ATP-BINDING PROTEIN ALSA-RELATED"/>
    <property type="match status" value="1"/>
</dbReference>
<accession>A0A949K1F6</accession>
<keyword evidence="9" id="KW-0472">Membrane</keyword>
<evidence type="ECO:0000256" key="8">
    <source>
        <dbReference type="ARBA" id="ARBA00022967"/>
    </source>
</evidence>
<proteinExistence type="predicted"/>
<keyword evidence="7 11" id="KW-0067">ATP-binding</keyword>
<evidence type="ECO:0000313" key="11">
    <source>
        <dbReference type="EMBL" id="MBU9737577.1"/>
    </source>
</evidence>
<keyword evidence="5" id="KW-0677">Repeat</keyword>
<dbReference type="Pfam" id="PF00005">
    <property type="entry name" value="ABC_tran"/>
    <property type="match status" value="2"/>
</dbReference>